<evidence type="ECO:0000256" key="1">
    <source>
        <dbReference type="SAM" id="Phobius"/>
    </source>
</evidence>
<proteinExistence type="predicted"/>
<sequence length="53" mass="6273">MLHEYKGQYLIIYLLFFFFVIPSCLADSMPNFPYLFLALLLLSIIIIFLLNLL</sequence>
<evidence type="ECO:0000313" key="3">
    <source>
        <dbReference type="Proteomes" id="UP001448207"/>
    </source>
</evidence>
<keyword evidence="3" id="KW-1185">Reference proteome</keyword>
<evidence type="ECO:0000313" key="2">
    <source>
        <dbReference type="EMBL" id="KAL0084456.1"/>
    </source>
</evidence>
<feature type="transmembrane region" description="Helical" evidence="1">
    <location>
        <begin position="36"/>
        <end position="52"/>
    </location>
</feature>
<keyword evidence="1" id="KW-0472">Membrane</keyword>
<comment type="caution">
    <text evidence="2">The sequence shown here is derived from an EMBL/GenBank/DDBJ whole genome shotgun (WGS) entry which is preliminary data.</text>
</comment>
<dbReference type="EMBL" id="JBCLYO010000012">
    <property type="protein sequence ID" value="KAL0084456.1"/>
    <property type="molecule type" value="Genomic_DNA"/>
</dbReference>
<protein>
    <submittedName>
        <fullName evidence="2">Uncharacterized protein</fullName>
    </submittedName>
</protein>
<reference evidence="2 3" key="1">
    <citation type="submission" date="2024-04" db="EMBL/GenBank/DDBJ databases">
        <title>Symmetric and asymmetric DNA N6-adenine methylation regulates different biological responses in Mucorales.</title>
        <authorList>
            <consortium name="Lawrence Berkeley National Laboratory"/>
            <person name="Lax C."/>
            <person name="Mondo S.J."/>
            <person name="Osorio-Concepcion M."/>
            <person name="Muszewska A."/>
            <person name="Corrochano-Luque M."/>
            <person name="Gutierrez G."/>
            <person name="Riley R."/>
            <person name="Lipzen A."/>
            <person name="Guo J."/>
            <person name="Hundley H."/>
            <person name="Amirebrahimi M."/>
            <person name="Ng V."/>
            <person name="Lorenzo-Gutierrez D."/>
            <person name="Binder U."/>
            <person name="Yang J."/>
            <person name="Song Y."/>
            <person name="Canovas D."/>
            <person name="Navarro E."/>
            <person name="Freitag M."/>
            <person name="Gabaldon T."/>
            <person name="Grigoriev I.V."/>
            <person name="Corrochano L.M."/>
            <person name="Nicolas F.E."/>
            <person name="Garre V."/>
        </authorList>
    </citation>
    <scope>NUCLEOTIDE SEQUENCE [LARGE SCALE GENOMIC DNA]</scope>
    <source>
        <strain evidence="2 3">L51</strain>
    </source>
</reference>
<organism evidence="2 3">
    <name type="scientific">Phycomyces blakesleeanus</name>
    <dbReference type="NCBI Taxonomy" id="4837"/>
    <lineage>
        <taxon>Eukaryota</taxon>
        <taxon>Fungi</taxon>
        <taxon>Fungi incertae sedis</taxon>
        <taxon>Mucoromycota</taxon>
        <taxon>Mucoromycotina</taxon>
        <taxon>Mucoromycetes</taxon>
        <taxon>Mucorales</taxon>
        <taxon>Phycomycetaceae</taxon>
        <taxon>Phycomyces</taxon>
    </lineage>
</organism>
<keyword evidence="1" id="KW-0812">Transmembrane</keyword>
<keyword evidence="1" id="KW-1133">Transmembrane helix</keyword>
<dbReference type="Proteomes" id="UP001448207">
    <property type="component" value="Unassembled WGS sequence"/>
</dbReference>
<name>A0ABR3AX03_PHYBL</name>
<gene>
    <name evidence="2" type="ORF">J3Q64DRAFT_1747744</name>
</gene>
<accession>A0ABR3AX03</accession>